<comment type="caution">
    <text evidence="8">The sequence shown here is derived from an EMBL/GenBank/DDBJ whole genome shotgun (WGS) entry which is preliminary data.</text>
</comment>
<keyword evidence="4" id="KW-1015">Disulfide bond</keyword>
<keyword evidence="5" id="KW-0676">Redox-active center</keyword>
<dbReference type="Gene3D" id="3.40.30.10">
    <property type="entry name" value="Glutaredoxin"/>
    <property type="match status" value="1"/>
</dbReference>
<dbReference type="AlphaFoldDB" id="A0A4U0SA90"/>
<dbReference type="GO" id="GO:0015035">
    <property type="term" value="F:protein-disulfide reductase activity"/>
    <property type="evidence" value="ECO:0007669"/>
    <property type="project" value="UniProtKB-UniRule"/>
</dbReference>
<dbReference type="OrthoDB" id="9790390at2"/>
<evidence type="ECO:0000256" key="3">
    <source>
        <dbReference type="ARBA" id="ARBA00022982"/>
    </source>
</evidence>
<dbReference type="Gene3D" id="2.30.30.380">
    <property type="entry name" value="Zn-finger domain of Sec23/24"/>
    <property type="match status" value="1"/>
</dbReference>
<evidence type="ECO:0000256" key="6">
    <source>
        <dbReference type="NCBIfam" id="TIGR01068"/>
    </source>
</evidence>
<keyword evidence="3" id="KW-0249">Electron transport</keyword>
<dbReference type="RefSeq" id="WP_136727698.1">
    <property type="nucleotide sequence ID" value="NZ_JAOPYF010000356.1"/>
</dbReference>
<proteinExistence type="inferred from homology"/>
<dbReference type="PROSITE" id="PS00194">
    <property type="entry name" value="THIOREDOXIN_1"/>
    <property type="match status" value="1"/>
</dbReference>
<dbReference type="CDD" id="cd02947">
    <property type="entry name" value="TRX_family"/>
    <property type="match status" value="1"/>
</dbReference>
<evidence type="ECO:0000259" key="7">
    <source>
        <dbReference type="PROSITE" id="PS51352"/>
    </source>
</evidence>
<dbReference type="FunFam" id="3.40.30.10:FF:000001">
    <property type="entry name" value="Thioredoxin"/>
    <property type="match status" value="1"/>
</dbReference>
<keyword evidence="2" id="KW-0813">Transport</keyword>
<dbReference type="EMBL" id="SUMC01000042">
    <property type="protein sequence ID" value="TKA06216.1"/>
    <property type="molecule type" value="Genomic_DNA"/>
</dbReference>
<sequence length="151" mass="16259">MAIMTVRCERCGRANRVPATAEGTPRCGNCHQPLPWIAEAGDADFAQVAERSSLPVLVDFWATWCGPCRMVSPELERLARELAGRVKLVKVDIDRSPGLARRFDVQAVPTLLVLNQGTVVARQAGAAPAHVLRPWVEQALERGTPAGPAAA</sequence>
<evidence type="ECO:0000256" key="2">
    <source>
        <dbReference type="ARBA" id="ARBA00022448"/>
    </source>
</evidence>
<dbReference type="PROSITE" id="PS51352">
    <property type="entry name" value="THIOREDOXIN_2"/>
    <property type="match status" value="1"/>
</dbReference>
<organism evidence="8 9">
    <name type="scientific">Actinacidiphila oryziradicis</name>
    <dbReference type="NCBI Taxonomy" id="2571141"/>
    <lineage>
        <taxon>Bacteria</taxon>
        <taxon>Bacillati</taxon>
        <taxon>Actinomycetota</taxon>
        <taxon>Actinomycetes</taxon>
        <taxon>Kitasatosporales</taxon>
        <taxon>Streptomycetaceae</taxon>
        <taxon>Actinacidiphila</taxon>
    </lineage>
</organism>
<dbReference type="PRINTS" id="PR00421">
    <property type="entry name" value="THIOREDOXIN"/>
</dbReference>
<dbReference type="NCBIfam" id="TIGR01068">
    <property type="entry name" value="thioredoxin"/>
    <property type="match status" value="1"/>
</dbReference>
<evidence type="ECO:0000313" key="8">
    <source>
        <dbReference type="EMBL" id="TKA06216.1"/>
    </source>
</evidence>
<evidence type="ECO:0000256" key="5">
    <source>
        <dbReference type="ARBA" id="ARBA00023284"/>
    </source>
</evidence>
<protein>
    <recommendedName>
        <fullName evidence="6">Thioredoxin</fullName>
    </recommendedName>
</protein>
<dbReference type="Proteomes" id="UP000305778">
    <property type="component" value="Unassembled WGS sequence"/>
</dbReference>
<dbReference type="GO" id="GO:0005737">
    <property type="term" value="C:cytoplasm"/>
    <property type="evidence" value="ECO:0007669"/>
    <property type="project" value="TreeGrafter"/>
</dbReference>
<accession>A0A4U0SA90</accession>
<name>A0A4U0SA90_9ACTN</name>
<dbReference type="PANTHER" id="PTHR45663">
    <property type="entry name" value="GEO12009P1"/>
    <property type="match status" value="1"/>
</dbReference>
<dbReference type="InterPro" id="IPR036249">
    <property type="entry name" value="Thioredoxin-like_sf"/>
</dbReference>
<dbReference type="PANTHER" id="PTHR45663:SF11">
    <property type="entry name" value="GEO12009P1"/>
    <property type="match status" value="1"/>
</dbReference>
<comment type="similarity">
    <text evidence="1">Belongs to the thioredoxin family.</text>
</comment>
<evidence type="ECO:0000256" key="1">
    <source>
        <dbReference type="ARBA" id="ARBA00008987"/>
    </source>
</evidence>
<dbReference type="InterPro" id="IPR017937">
    <property type="entry name" value="Thioredoxin_CS"/>
</dbReference>
<dbReference type="SUPFAM" id="SSF52833">
    <property type="entry name" value="Thioredoxin-like"/>
    <property type="match status" value="1"/>
</dbReference>
<dbReference type="InterPro" id="IPR013766">
    <property type="entry name" value="Thioredoxin_domain"/>
</dbReference>
<reference evidence="8 9" key="1">
    <citation type="submission" date="2019-04" db="EMBL/GenBank/DDBJ databases">
        <title>Streptomyces oryziradicis sp. nov., a novel actinomycete isolated from rhizosphere soil of rice (Oryza sativa L.).</title>
        <authorList>
            <person name="Li C."/>
        </authorList>
    </citation>
    <scope>NUCLEOTIDE SEQUENCE [LARGE SCALE GENOMIC DNA]</scope>
    <source>
        <strain evidence="8 9">NEAU-C40</strain>
    </source>
</reference>
<dbReference type="Pfam" id="PF00085">
    <property type="entry name" value="Thioredoxin"/>
    <property type="match status" value="1"/>
</dbReference>
<evidence type="ECO:0000313" key="9">
    <source>
        <dbReference type="Proteomes" id="UP000305778"/>
    </source>
</evidence>
<gene>
    <name evidence="8" type="primary">trxA</name>
    <name evidence="8" type="ORF">FCI23_32995</name>
</gene>
<evidence type="ECO:0000256" key="4">
    <source>
        <dbReference type="ARBA" id="ARBA00023157"/>
    </source>
</evidence>
<dbReference type="InterPro" id="IPR005746">
    <property type="entry name" value="Thioredoxin"/>
</dbReference>
<keyword evidence="9" id="KW-1185">Reference proteome</keyword>
<feature type="domain" description="Thioredoxin" evidence="7">
    <location>
        <begin position="25"/>
        <end position="141"/>
    </location>
</feature>